<comment type="caution">
    <text evidence="1">The sequence shown here is derived from an EMBL/GenBank/DDBJ whole genome shotgun (WGS) entry which is preliminary data.</text>
</comment>
<sequence length="76" mass="8608">MPFESVIVPNKADVVKTAKSDAMEIVYTDKGKEYTKKIFDKKLWPLFAVNTPVKITMDKQGEFWNIVSAVSAKDEP</sequence>
<accession>A0A0F9VU18</accession>
<dbReference type="AlphaFoldDB" id="A0A0F9VU18"/>
<protein>
    <submittedName>
        <fullName evidence="1">Uncharacterized protein</fullName>
    </submittedName>
</protein>
<proteinExistence type="predicted"/>
<evidence type="ECO:0000313" key="1">
    <source>
        <dbReference type="EMBL" id="KKN76951.1"/>
    </source>
</evidence>
<organism evidence="1">
    <name type="scientific">marine sediment metagenome</name>
    <dbReference type="NCBI Taxonomy" id="412755"/>
    <lineage>
        <taxon>unclassified sequences</taxon>
        <taxon>metagenomes</taxon>
        <taxon>ecological metagenomes</taxon>
    </lineage>
</organism>
<dbReference type="EMBL" id="LAZR01000287">
    <property type="protein sequence ID" value="KKN76951.1"/>
    <property type="molecule type" value="Genomic_DNA"/>
</dbReference>
<name>A0A0F9VU18_9ZZZZ</name>
<reference evidence="1" key="1">
    <citation type="journal article" date="2015" name="Nature">
        <title>Complex archaea that bridge the gap between prokaryotes and eukaryotes.</title>
        <authorList>
            <person name="Spang A."/>
            <person name="Saw J.H."/>
            <person name="Jorgensen S.L."/>
            <person name="Zaremba-Niedzwiedzka K."/>
            <person name="Martijn J."/>
            <person name="Lind A.E."/>
            <person name="van Eijk R."/>
            <person name="Schleper C."/>
            <person name="Guy L."/>
            <person name="Ettema T.J."/>
        </authorList>
    </citation>
    <scope>NUCLEOTIDE SEQUENCE</scope>
</reference>
<feature type="non-terminal residue" evidence="1">
    <location>
        <position position="76"/>
    </location>
</feature>
<gene>
    <name evidence="1" type="ORF">LCGC14_0366030</name>
</gene>